<dbReference type="InterPro" id="IPR046885">
    <property type="entry name" value="MnmA-like_C"/>
</dbReference>
<comment type="similarity">
    <text evidence="2 14">Belongs to the MnmA/TRMU family.</text>
</comment>
<dbReference type="InterPro" id="IPR004506">
    <property type="entry name" value="MnmA-like"/>
</dbReference>
<dbReference type="PANTHER" id="PTHR11933:SF5">
    <property type="entry name" value="MITOCHONDRIAL TRNA-SPECIFIC 2-THIOURIDYLASE 1"/>
    <property type="match status" value="1"/>
</dbReference>
<dbReference type="FunFam" id="2.30.30.280:FF:000001">
    <property type="entry name" value="tRNA-specific 2-thiouridylase MnmA"/>
    <property type="match status" value="1"/>
</dbReference>
<evidence type="ECO:0000256" key="9">
    <source>
        <dbReference type="ARBA" id="ARBA00022741"/>
    </source>
</evidence>
<dbReference type="FunFam" id="3.40.50.620:FF:000004">
    <property type="entry name" value="tRNA-specific 2-thiouridylase MnmA"/>
    <property type="match status" value="1"/>
</dbReference>
<dbReference type="STRING" id="284577.SAMN05216571_10870"/>
<evidence type="ECO:0000259" key="16">
    <source>
        <dbReference type="Pfam" id="PF20259"/>
    </source>
</evidence>
<comment type="function">
    <text evidence="14">Catalyzes the 2-thiolation of uridine at the wobble position (U34) of tRNA, leading to the formation of s(2)U34.</text>
</comment>
<keyword evidence="18" id="KW-1185">Reference proteome</keyword>
<dbReference type="GO" id="GO:0005524">
    <property type="term" value="F:ATP binding"/>
    <property type="evidence" value="ECO:0007669"/>
    <property type="project" value="UniProtKB-KW"/>
</dbReference>
<organism evidence="17 18">
    <name type="scientific">Onishia taeanensis</name>
    <dbReference type="NCBI Taxonomy" id="284577"/>
    <lineage>
        <taxon>Bacteria</taxon>
        <taxon>Pseudomonadati</taxon>
        <taxon>Pseudomonadota</taxon>
        <taxon>Gammaproteobacteria</taxon>
        <taxon>Oceanospirillales</taxon>
        <taxon>Halomonadaceae</taxon>
        <taxon>Onishia</taxon>
    </lineage>
</organism>
<evidence type="ECO:0000256" key="6">
    <source>
        <dbReference type="ARBA" id="ARBA00022555"/>
    </source>
</evidence>
<dbReference type="Gene3D" id="3.40.50.620">
    <property type="entry name" value="HUPs"/>
    <property type="match status" value="1"/>
</dbReference>
<dbReference type="RefSeq" id="WP_092526141.1">
    <property type="nucleotide sequence ID" value="NZ_FNCI01000008.1"/>
</dbReference>
<keyword evidence="12" id="KW-1015">Disulfide bond</keyword>
<gene>
    <name evidence="14" type="primary">mnmA</name>
    <name evidence="17" type="ORF">SAMN05216571_10870</name>
</gene>
<keyword evidence="11 14" id="KW-0694">RNA-binding</keyword>
<dbReference type="SUPFAM" id="SSF52402">
    <property type="entry name" value="Adenine nucleotide alpha hydrolases-like"/>
    <property type="match status" value="1"/>
</dbReference>
<dbReference type="PANTHER" id="PTHR11933">
    <property type="entry name" value="TRNA 5-METHYLAMINOMETHYL-2-THIOURIDYLATE -METHYLTRANSFERASE"/>
    <property type="match status" value="1"/>
</dbReference>
<evidence type="ECO:0000256" key="12">
    <source>
        <dbReference type="ARBA" id="ARBA00023157"/>
    </source>
</evidence>
<evidence type="ECO:0000256" key="5">
    <source>
        <dbReference type="ARBA" id="ARBA00022490"/>
    </source>
</evidence>
<dbReference type="Pfam" id="PF03054">
    <property type="entry name" value="tRNA_Me_trans"/>
    <property type="match status" value="1"/>
</dbReference>
<dbReference type="AlphaFoldDB" id="A0A1G7SZ33"/>
<sequence length="390" mass="43067">MSVAAPVAAGSSAAQPSAAGKVIVGMSGGVDSSVSALLLMEQGYQVEGLFMKNWDEDDGTEYCTAKEDLADAQAVCDKLGIKLHTANFAAEYWDNVFEHFLAEYQAGRTPNPDILCNREIKFKVFLEYAEMLGAEKIATGHYVREGLVRGHVDGDERPRLLKGLDTNKDQSYFLHAVPEAAIARTLFPVGELEKPEVRAIAERHDLVTARKKDSTGICFIGERRFSDFLRQYLPAQPGVIETPEGEVIGEHIGLMYYTLGQRQGLGIGGLQNHPDAPWYVAHKDLERNVLVAVQGKHHELLYSDVLITEPMDWVAGEAPASEGRFMAKTRYRQEDVACQMRTREDGGVEVIFDEPQRAVTPGQSLVLYDGEICLGGGVILNTWHGKERRS</sequence>
<feature type="active site" description="Cysteine persulfide intermediate" evidence="14">
    <location>
        <position position="218"/>
    </location>
</feature>
<dbReference type="OrthoDB" id="9800696at2"/>
<accession>A0A1G7SZ33</accession>
<name>A0A1G7SZ33_9GAMM</name>
<protein>
    <recommendedName>
        <fullName evidence="4 14">tRNA-specific 2-thiouridylase MnmA</fullName>
        <ecNumber evidence="3 14">2.8.1.13</ecNumber>
    </recommendedName>
</protein>
<dbReference type="EC" id="2.8.1.13" evidence="3 14"/>
<dbReference type="Pfam" id="PF20258">
    <property type="entry name" value="tRNA_Me_trans_C"/>
    <property type="match status" value="1"/>
</dbReference>
<dbReference type="NCBIfam" id="TIGR00420">
    <property type="entry name" value="trmU"/>
    <property type="match status" value="1"/>
</dbReference>
<dbReference type="GO" id="GO:0008168">
    <property type="term" value="F:methyltransferase activity"/>
    <property type="evidence" value="ECO:0007669"/>
    <property type="project" value="UniProtKB-KW"/>
</dbReference>
<evidence type="ECO:0000256" key="4">
    <source>
        <dbReference type="ARBA" id="ARBA00013805"/>
    </source>
</evidence>
<feature type="region of interest" description="Interaction with tRNA" evidence="14">
    <location>
        <begin position="330"/>
        <end position="331"/>
    </location>
</feature>
<keyword evidence="8 14" id="KW-0819">tRNA processing</keyword>
<dbReference type="GO" id="GO:0103016">
    <property type="term" value="F:tRNA-uridine 2-sulfurtransferase activity"/>
    <property type="evidence" value="ECO:0007669"/>
    <property type="project" value="UniProtKB-EC"/>
</dbReference>
<feature type="region of interest" description="Interaction with target base in tRNA" evidence="14">
    <location>
        <begin position="111"/>
        <end position="113"/>
    </location>
</feature>
<feature type="domain" description="tRNA-specific 2-thiouridylase MnmA-like central" evidence="16">
    <location>
        <begin position="227"/>
        <end position="291"/>
    </location>
</feature>
<dbReference type="Gene3D" id="2.30.30.280">
    <property type="entry name" value="Adenine nucleotide alpha hydrolases-like domains"/>
    <property type="match status" value="1"/>
</dbReference>
<feature type="site" description="Interaction with tRNA" evidence="14">
    <location>
        <position position="141"/>
    </location>
</feature>
<evidence type="ECO:0000256" key="3">
    <source>
        <dbReference type="ARBA" id="ARBA00011949"/>
    </source>
</evidence>
<proteinExistence type="inferred from homology"/>
<keyword evidence="10 14" id="KW-0067">ATP-binding</keyword>
<dbReference type="GO" id="GO:0032259">
    <property type="term" value="P:methylation"/>
    <property type="evidence" value="ECO:0007669"/>
    <property type="project" value="UniProtKB-KW"/>
</dbReference>
<keyword evidence="7 14" id="KW-0808">Transferase</keyword>
<keyword evidence="6 14" id="KW-0820">tRNA-binding</keyword>
<feature type="active site" description="Nucleophile" evidence="14">
    <location>
        <position position="116"/>
    </location>
</feature>
<evidence type="ECO:0000256" key="14">
    <source>
        <dbReference type="HAMAP-Rule" id="MF_00144"/>
    </source>
</evidence>
<dbReference type="Proteomes" id="UP000198641">
    <property type="component" value="Unassembled WGS sequence"/>
</dbReference>
<evidence type="ECO:0000256" key="7">
    <source>
        <dbReference type="ARBA" id="ARBA00022679"/>
    </source>
</evidence>
<dbReference type="FunFam" id="2.40.30.10:FF:000023">
    <property type="entry name" value="tRNA-specific 2-thiouridylase MnmA"/>
    <property type="match status" value="1"/>
</dbReference>
<feature type="domain" description="tRNA-specific 2-thiouridylase MnmA-like C-terminal" evidence="15">
    <location>
        <begin position="304"/>
        <end position="379"/>
    </location>
</feature>
<dbReference type="InterPro" id="IPR046884">
    <property type="entry name" value="MnmA-like_central"/>
</dbReference>
<feature type="region of interest" description="Interaction with tRNA" evidence="14">
    <location>
        <begin position="168"/>
        <end position="170"/>
    </location>
</feature>
<keyword evidence="9 14" id="KW-0547">Nucleotide-binding</keyword>
<feature type="site" description="Interaction with tRNA" evidence="14">
    <location>
        <position position="363"/>
    </location>
</feature>
<dbReference type="GO" id="GO:0002143">
    <property type="term" value="P:tRNA wobble position uridine thiolation"/>
    <property type="evidence" value="ECO:0007669"/>
    <property type="project" value="TreeGrafter"/>
</dbReference>
<dbReference type="CDD" id="cd01998">
    <property type="entry name" value="MnmA_TRMU-like"/>
    <property type="match status" value="1"/>
</dbReference>
<feature type="binding site" evidence="14">
    <location>
        <position position="51"/>
    </location>
    <ligand>
        <name>ATP</name>
        <dbReference type="ChEBI" id="CHEBI:30616"/>
    </ligand>
</feature>
<evidence type="ECO:0000259" key="15">
    <source>
        <dbReference type="Pfam" id="PF20258"/>
    </source>
</evidence>
<evidence type="ECO:0000313" key="18">
    <source>
        <dbReference type="Proteomes" id="UP000198641"/>
    </source>
</evidence>
<evidence type="ECO:0000256" key="10">
    <source>
        <dbReference type="ARBA" id="ARBA00022840"/>
    </source>
</evidence>
<dbReference type="Pfam" id="PF20259">
    <property type="entry name" value="tRNA_Me_trans_M"/>
    <property type="match status" value="1"/>
</dbReference>
<dbReference type="HAMAP" id="MF_00144">
    <property type="entry name" value="tRNA_thiouridyl_MnmA"/>
    <property type="match status" value="1"/>
</dbReference>
<keyword evidence="17" id="KW-0489">Methyltransferase</keyword>
<dbReference type="InterPro" id="IPR023382">
    <property type="entry name" value="MnmA-like_central_sf"/>
</dbReference>
<evidence type="ECO:0000256" key="2">
    <source>
        <dbReference type="ARBA" id="ARBA00006191"/>
    </source>
</evidence>
<comment type="catalytic activity">
    <reaction evidence="13 14">
        <text>S-sulfanyl-L-cysteinyl-[protein] + uridine(34) in tRNA + AH2 + ATP = 2-thiouridine(34) in tRNA + L-cysteinyl-[protein] + A + AMP + diphosphate + H(+)</text>
        <dbReference type="Rhea" id="RHEA:47032"/>
        <dbReference type="Rhea" id="RHEA-COMP:10131"/>
        <dbReference type="Rhea" id="RHEA-COMP:11726"/>
        <dbReference type="Rhea" id="RHEA-COMP:11727"/>
        <dbReference type="Rhea" id="RHEA-COMP:11728"/>
        <dbReference type="ChEBI" id="CHEBI:13193"/>
        <dbReference type="ChEBI" id="CHEBI:15378"/>
        <dbReference type="ChEBI" id="CHEBI:17499"/>
        <dbReference type="ChEBI" id="CHEBI:29950"/>
        <dbReference type="ChEBI" id="CHEBI:30616"/>
        <dbReference type="ChEBI" id="CHEBI:33019"/>
        <dbReference type="ChEBI" id="CHEBI:61963"/>
        <dbReference type="ChEBI" id="CHEBI:65315"/>
        <dbReference type="ChEBI" id="CHEBI:87170"/>
        <dbReference type="ChEBI" id="CHEBI:456215"/>
        <dbReference type="EC" id="2.8.1.13"/>
    </reaction>
</comment>
<evidence type="ECO:0000256" key="8">
    <source>
        <dbReference type="ARBA" id="ARBA00022694"/>
    </source>
</evidence>
<evidence type="ECO:0000256" key="11">
    <source>
        <dbReference type="ARBA" id="ARBA00022884"/>
    </source>
</evidence>
<evidence type="ECO:0000256" key="1">
    <source>
        <dbReference type="ARBA" id="ARBA00004496"/>
    </source>
</evidence>
<comment type="caution">
    <text evidence="14">Lacks conserved residue(s) required for the propagation of feature annotation.</text>
</comment>
<feature type="binding site" evidence="14">
    <location>
        <begin position="25"/>
        <end position="32"/>
    </location>
    <ligand>
        <name>ATP</name>
        <dbReference type="ChEBI" id="CHEBI:30616"/>
    </ligand>
</feature>
<dbReference type="NCBIfam" id="NF001138">
    <property type="entry name" value="PRK00143.1"/>
    <property type="match status" value="1"/>
</dbReference>
<dbReference type="InterPro" id="IPR014729">
    <property type="entry name" value="Rossmann-like_a/b/a_fold"/>
</dbReference>
<feature type="binding site" evidence="14">
    <location>
        <position position="140"/>
    </location>
    <ligand>
        <name>ATP</name>
        <dbReference type="ChEBI" id="CHEBI:30616"/>
    </ligand>
</feature>
<keyword evidence="5 14" id="KW-0963">Cytoplasm</keyword>
<comment type="subcellular location">
    <subcellularLocation>
        <location evidence="1 14">Cytoplasm</location>
    </subcellularLocation>
</comment>
<dbReference type="GO" id="GO:0000049">
    <property type="term" value="F:tRNA binding"/>
    <property type="evidence" value="ECO:0007669"/>
    <property type="project" value="UniProtKB-KW"/>
</dbReference>
<dbReference type="EMBL" id="FNCI01000008">
    <property type="protein sequence ID" value="SDG28356.1"/>
    <property type="molecule type" value="Genomic_DNA"/>
</dbReference>
<reference evidence="17 18" key="1">
    <citation type="submission" date="2016-10" db="EMBL/GenBank/DDBJ databases">
        <authorList>
            <person name="de Groot N.N."/>
        </authorList>
    </citation>
    <scope>NUCLEOTIDE SEQUENCE [LARGE SCALE GENOMIC DNA]</scope>
    <source>
        <strain evidence="17 18">BH539</strain>
    </source>
</reference>
<dbReference type="Gene3D" id="2.40.30.10">
    <property type="entry name" value="Translation factors"/>
    <property type="match status" value="1"/>
</dbReference>
<dbReference type="GO" id="GO:0005737">
    <property type="term" value="C:cytoplasm"/>
    <property type="evidence" value="ECO:0007669"/>
    <property type="project" value="UniProtKB-SubCell"/>
</dbReference>
<evidence type="ECO:0000313" key="17">
    <source>
        <dbReference type="EMBL" id="SDG28356.1"/>
    </source>
</evidence>
<evidence type="ECO:0000256" key="13">
    <source>
        <dbReference type="ARBA" id="ARBA00051542"/>
    </source>
</evidence>